<dbReference type="GO" id="GO:0016780">
    <property type="term" value="F:phosphotransferase activity, for other substituted phosphate groups"/>
    <property type="evidence" value="ECO:0007669"/>
    <property type="project" value="InterPro"/>
</dbReference>
<feature type="transmembrane region" description="Helical" evidence="7">
    <location>
        <begin position="121"/>
        <end position="136"/>
    </location>
</feature>
<dbReference type="PANTHER" id="PTHR22926">
    <property type="entry name" value="PHOSPHO-N-ACETYLMURAMOYL-PENTAPEPTIDE-TRANSFERASE"/>
    <property type="match status" value="1"/>
</dbReference>
<dbReference type="GO" id="GO:0044038">
    <property type="term" value="P:cell wall macromolecule biosynthetic process"/>
    <property type="evidence" value="ECO:0007669"/>
    <property type="project" value="TreeGrafter"/>
</dbReference>
<evidence type="ECO:0000256" key="7">
    <source>
        <dbReference type="SAM" id="Phobius"/>
    </source>
</evidence>
<dbReference type="PANTHER" id="PTHR22926:SF3">
    <property type="entry name" value="UNDECAPRENYL-PHOSPHATE ALPHA-N-ACETYLGLUCOSAMINYL 1-PHOSPHATE TRANSFERASE"/>
    <property type="match status" value="1"/>
</dbReference>
<gene>
    <name evidence="8" type="ORF">D9Q81_02045</name>
</gene>
<protein>
    <recommendedName>
        <fullName evidence="10">UDP-N-acetylglucosamine--dolichyl-phosphate N-acetylglucosaminephosphotransferase</fullName>
    </recommendedName>
</protein>
<proteinExistence type="predicted"/>
<evidence type="ECO:0000256" key="3">
    <source>
        <dbReference type="ARBA" id="ARBA00022679"/>
    </source>
</evidence>
<evidence type="ECO:0000256" key="5">
    <source>
        <dbReference type="ARBA" id="ARBA00022989"/>
    </source>
</evidence>
<evidence type="ECO:0000256" key="2">
    <source>
        <dbReference type="ARBA" id="ARBA00022475"/>
    </source>
</evidence>
<reference evidence="8 9" key="1">
    <citation type="submission" date="2018-10" db="EMBL/GenBank/DDBJ databases">
        <title>Co-occurring genomic capacity for anaerobic methane metabolism and dissimilatory sulfite reduction discovered in the Korarchaeota.</title>
        <authorList>
            <person name="Mckay L.J."/>
            <person name="Dlakic M."/>
            <person name="Fields M.W."/>
            <person name="Delmont T.O."/>
            <person name="Eren A.M."/>
            <person name="Jay Z.J."/>
            <person name="Klingelsmith K.B."/>
            <person name="Rusch D.B."/>
            <person name="Inskeep W.P."/>
        </authorList>
    </citation>
    <scope>NUCLEOTIDE SEQUENCE [LARGE SCALE GENOMIC DNA]</scope>
    <source>
        <strain evidence="8 9">WS</strain>
    </source>
</reference>
<keyword evidence="2" id="KW-1003">Cell membrane</keyword>
<comment type="caution">
    <text evidence="8">The sequence shown here is derived from an EMBL/GenBank/DDBJ whole genome shotgun (WGS) entry which is preliminary data.</text>
</comment>
<keyword evidence="5 7" id="KW-1133">Transmembrane helix</keyword>
<name>A0A3R9QA22_9CREN</name>
<dbReference type="Pfam" id="PF00953">
    <property type="entry name" value="Glycos_transf_4"/>
    <property type="match status" value="1"/>
</dbReference>
<evidence type="ECO:0000256" key="1">
    <source>
        <dbReference type="ARBA" id="ARBA00004651"/>
    </source>
</evidence>
<evidence type="ECO:0000256" key="4">
    <source>
        <dbReference type="ARBA" id="ARBA00022692"/>
    </source>
</evidence>
<keyword evidence="3" id="KW-0808">Transferase</keyword>
<dbReference type="GO" id="GO:0071555">
    <property type="term" value="P:cell wall organization"/>
    <property type="evidence" value="ECO:0007669"/>
    <property type="project" value="TreeGrafter"/>
</dbReference>
<feature type="transmembrane region" description="Helical" evidence="7">
    <location>
        <begin position="172"/>
        <end position="192"/>
    </location>
</feature>
<sequence>MIVALIIALASALAAYLATGRWIRISEERGIVSRDLHKPYEANAAKIGGIPVALTFIVESSILSIFMDVPKPLLIFPIFFSSIGLLDDLVSLRNSEKIILSGLPFLFLSWLFPSFDPFSPILTQPLTLFLIGTYYVNSTNTYAGFNGLEAGVSLIISSTISLILLMNGDYGGFLYLFSLSLLLFSFLLYNWYPARAFPGNMLTFMCGGTIGAASFLYGHYWPLVILSIPQGLDFLLKLLSWRRTSEKVPARVSGDGTLIPPPNLSLPSLLMRLGVRREPQLVIALLSIELLLASALLIYLPR</sequence>
<evidence type="ECO:0000256" key="6">
    <source>
        <dbReference type="ARBA" id="ARBA00023136"/>
    </source>
</evidence>
<accession>A0A3R9QA22</accession>
<dbReference type="GO" id="GO:0005886">
    <property type="term" value="C:plasma membrane"/>
    <property type="evidence" value="ECO:0007669"/>
    <property type="project" value="UniProtKB-SubCell"/>
</dbReference>
<dbReference type="Proteomes" id="UP000278149">
    <property type="component" value="Unassembled WGS sequence"/>
</dbReference>
<keyword evidence="6 7" id="KW-0472">Membrane</keyword>
<evidence type="ECO:0000313" key="8">
    <source>
        <dbReference type="EMBL" id="RSN70109.1"/>
    </source>
</evidence>
<comment type="subcellular location">
    <subcellularLocation>
        <location evidence="1">Cell membrane</location>
        <topology evidence="1">Multi-pass membrane protein</topology>
    </subcellularLocation>
</comment>
<evidence type="ECO:0000313" key="9">
    <source>
        <dbReference type="Proteomes" id="UP000278149"/>
    </source>
</evidence>
<dbReference type="InterPro" id="IPR000715">
    <property type="entry name" value="Glycosyl_transferase_4"/>
</dbReference>
<dbReference type="RefSeq" id="WP_125740887.1">
    <property type="nucleotide sequence ID" value="NZ_RCOR01000014.1"/>
</dbReference>
<feature type="transmembrane region" description="Helical" evidence="7">
    <location>
        <begin position="281"/>
        <end position="300"/>
    </location>
</feature>
<dbReference type="CDD" id="cd06856">
    <property type="entry name" value="GT_GPT_archaea"/>
    <property type="match status" value="1"/>
</dbReference>
<evidence type="ECO:0008006" key="10">
    <source>
        <dbReference type="Google" id="ProtNLM"/>
    </source>
</evidence>
<dbReference type="EMBL" id="RCOR01000014">
    <property type="protein sequence ID" value="RSN70109.1"/>
    <property type="molecule type" value="Genomic_DNA"/>
</dbReference>
<feature type="transmembrane region" description="Helical" evidence="7">
    <location>
        <begin position="148"/>
        <end position="166"/>
    </location>
</feature>
<feature type="transmembrane region" description="Helical" evidence="7">
    <location>
        <begin position="199"/>
        <end position="217"/>
    </location>
</feature>
<dbReference type="AlphaFoldDB" id="A0A3R9QA22"/>
<organism evidence="8 9">
    <name type="scientific">Candidatus Korarchaeum cryptofilum</name>
    <dbReference type="NCBI Taxonomy" id="498846"/>
    <lineage>
        <taxon>Archaea</taxon>
        <taxon>Thermoproteota</taxon>
        <taxon>Candidatus Korarchaeia</taxon>
        <taxon>Candidatus Korarchaeales</taxon>
        <taxon>Candidatus Korarchaeaceae</taxon>
        <taxon>Candidatus Korarchaeum</taxon>
    </lineage>
</organism>
<keyword evidence="4 7" id="KW-0812">Transmembrane</keyword>